<dbReference type="GO" id="GO:0004674">
    <property type="term" value="F:protein serine/threonine kinase activity"/>
    <property type="evidence" value="ECO:0007669"/>
    <property type="project" value="UniProtKB-KW"/>
</dbReference>
<comment type="similarity">
    <text evidence="8">Belongs to the protein kinase superfamily.</text>
</comment>
<evidence type="ECO:0000259" key="9">
    <source>
        <dbReference type="PROSITE" id="PS50011"/>
    </source>
</evidence>
<dbReference type="FunFam" id="3.30.200.20:FF:000042">
    <property type="entry name" value="Aurora kinase A"/>
    <property type="match status" value="1"/>
</dbReference>
<dbReference type="InterPro" id="IPR011009">
    <property type="entry name" value="Kinase-like_dom_sf"/>
</dbReference>
<dbReference type="EMBL" id="CP001142">
    <property type="protein sequence ID" value="ACI65903.1"/>
    <property type="molecule type" value="Genomic_DNA"/>
</dbReference>
<evidence type="ECO:0000256" key="1">
    <source>
        <dbReference type="ARBA" id="ARBA00022527"/>
    </source>
</evidence>
<dbReference type="FunFam" id="1.10.510.10:FF:000048">
    <property type="entry name" value="Protein kinase C"/>
    <property type="match status" value="1"/>
</dbReference>
<dbReference type="Gene3D" id="1.10.510.10">
    <property type="entry name" value="Transferase(Phosphotransferase) domain 1"/>
    <property type="match status" value="1"/>
</dbReference>
<keyword evidence="2" id="KW-0597">Phosphoprotein</keyword>
<evidence type="ECO:0000256" key="7">
    <source>
        <dbReference type="PROSITE-ProRule" id="PRU10141"/>
    </source>
</evidence>
<dbReference type="InterPro" id="IPR045270">
    <property type="entry name" value="STKc_AGC"/>
</dbReference>
<dbReference type="Gene3D" id="3.30.200.20">
    <property type="entry name" value="Phosphorylase Kinase, domain 1"/>
    <property type="match status" value="1"/>
</dbReference>
<reference evidence="11 12" key="1">
    <citation type="journal article" date="2008" name="Nature">
        <title>The Phaeodactylum genome reveals the evolutionary history of diatom genomes.</title>
        <authorList>
            <person name="Bowler C."/>
            <person name="Allen A.E."/>
            <person name="Badger J.H."/>
            <person name="Grimwood J."/>
            <person name="Jabbari K."/>
            <person name="Kuo A."/>
            <person name="Maheswari U."/>
            <person name="Martens C."/>
            <person name="Maumus F."/>
            <person name="Otillar R.P."/>
            <person name="Rayko E."/>
            <person name="Salamov A."/>
            <person name="Vandepoele K."/>
            <person name="Beszteri B."/>
            <person name="Gruber A."/>
            <person name="Heijde M."/>
            <person name="Katinka M."/>
            <person name="Mock T."/>
            <person name="Valentin K."/>
            <person name="Verret F."/>
            <person name="Berges J.A."/>
            <person name="Brownlee C."/>
            <person name="Cadoret J.P."/>
            <person name="Chiovitti A."/>
            <person name="Choi C.J."/>
            <person name="Coesel S."/>
            <person name="De Martino A."/>
            <person name="Detter J.C."/>
            <person name="Durkin C."/>
            <person name="Falciatore A."/>
            <person name="Fournet J."/>
            <person name="Haruta M."/>
            <person name="Huysman M.J."/>
            <person name="Jenkins B.D."/>
            <person name="Jiroutova K."/>
            <person name="Jorgensen R.E."/>
            <person name="Joubert Y."/>
            <person name="Kaplan A."/>
            <person name="Kroger N."/>
            <person name="Kroth P.G."/>
            <person name="La Roche J."/>
            <person name="Lindquist E."/>
            <person name="Lommer M."/>
            <person name="Martin-Jezequel V."/>
            <person name="Lopez P.J."/>
            <person name="Lucas S."/>
            <person name="Mangogna M."/>
            <person name="McGinnis K."/>
            <person name="Medlin L.K."/>
            <person name="Montsant A."/>
            <person name="Oudot-Le Secq M.P."/>
            <person name="Napoli C."/>
            <person name="Obornik M."/>
            <person name="Parker M.S."/>
            <person name="Petit J.L."/>
            <person name="Porcel B.M."/>
            <person name="Poulsen N."/>
            <person name="Robison M."/>
            <person name="Rychlewski L."/>
            <person name="Rynearson T.A."/>
            <person name="Schmutz J."/>
            <person name="Shapiro H."/>
            <person name="Siaut M."/>
            <person name="Stanley M."/>
            <person name="Sussman M.R."/>
            <person name="Taylor A.R."/>
            <person name="Vardi A."/>
            <person name="von Dassow P."/>
            <person name="Vyverman W."/>
            <person name="Willis A."/>
            <person name="Wyrwicz L.S."/>
            <person name="Rokhsar D.S."/>
            <person name="Weissenbach J."/>
            <person name="Armbrust E.V."/>
            <person name="Green B.R."/>
            <person name="Van de Peer Y."/>
            <person name="Grigoriev I.V."/>
        </authorList>
    </citation>
    <scope>NUCLEOTIDE SEQUENCE [LARGE SCALE GENOMIC DNA]</scope>
    <source>
        <strain evidence="11 12">CCAP 1055/1</strain>
    </source>
</reference>
<dbReference type="InterPro" id="IPR008271">
    <property type="entry name" value="Ser/Thr_kinase_AS"/>
</dbReference>
<gene>
    <name evidence="11" type="ORF">PHATR_10539</name>
</gene>
<keyword evidence="6 7" id="KW-0067">ATP-binding</keyword>
<sequence length="328" mass="37124">MDPHVDKSKRYVSPKDFDLLKVIGMGAFGKVLQVRNRQTSQVLAMKIISKRLLRRKQGYVENVQAERNILTKVRHPFVVTMHCSFQTKEKLFIIMDFLAGGELFLRLGREGIFLEKTAEFYLAEIILALDHLHVLGILHRDLKPENILLGSDGHVCLTDFGLAKDFGTEGFDEESSRALTVCGTQEYMAPEMVARQGYSRAADYWSLGCIAYEMMSGLPPFQRKRNEGSKDLFRKIMSEKVKMPVGSSSAACKLLKGLLNRNVQARLGAAKSSMFEVGGVAGLKKADFFQSIEWNKLERKEVEPPQTLAVKNDQDLKHFHDEFTQMSL</sequence>
<proteinExistence type="inferred from homology"/>
<dbReference type="PROSITE" id="PS00108">
    <property type="entry name" value="PROTEIN_KINASE_ST"/>
    <property type="match status" value="1"/>
</dbReference>
<evidence type="ECO:0000256" key="8">
    <source>
        <dbReference type="RuleBase" id="RU000304"/>
    </source>
</evidence>
<evidence type="ECO:0000256" key="3">
    <source>
        <dbReference type="ARBA" id="ARBA00022679"/>
    </source>
</evidence>
<dbReference type="OrthoDB" id="63267at2759"/>
<dbReference type="InterPro" id="IPR000961">
    <property type="entry name" value="AGC-kinase_C"/>
</dbReference>
<dbReference type="PROSITE" id="PS50011">
    <property type="entry name" value="PROTEIN_KINASE_DOM"/>
    <property type="match status" value="1"/>
</dbReference>
<evidence type="ECO:0000256" key="5">
    <source>
        <dbReference type="ARBA" id="ARBA00022777"/>
    </source>
</evidence>
<feature type="non-terminal residue" evidence="11">
    <location>
        <position position="328"/>
    </location>
</feature>
<evidence type="ECO:0000256" key="6">
    <source>
        <dbReference type="ARBA" id="ARBA00022840"/>
    </source>
</evidence>
<protein>
    <submittedName>
        <fullName evidence="11">Uncharacterized protein</fullName>
    </submittedName>
</protein>
<dbReference type="RefSeq" id="XP_002186433.1">
    <property type="nucleotide sequence ID" value="XM_002186397.1"/>
</dbReference>
<dbReference type="CDD" id="cd05123">
    <property type="entry name" value="STKc_AGC"/>
    <property type="match status" value="1"/>
</dbReference>
<accession>B5Y5A3</accession>
<dbReference type="HOGENOM" id="CLU_331911_0_0_1"/>
<feature type="binding site" evidence="7">
    <location>
        <position position="46"/>
    </location>
    <ligand>
        <name>ATP</name>
        <dbReference type="ChEBI" id="CHEBI:30616"/>
    </ligand>
</feature>
<dbReference type="GO" id="GO:0005524">
    <property type="term" value="F:ATP binding"/>
    <property type="evidence" value="ECO:0007669"/>
    <property type="project" value="UniProtKB-UniRule"/>
</dbReference>
<evidence type="ECO:0000313" key="12">
    <source>
        <dbReference type="Proteomes" id="UP000000759"/>
    </source>
</evidence>
<dbReference type="InterPro" id="IPR000719">
    <property type="entry name" value="Prot_kinase_dom"/>
</dbReference>
<reference evidence="12" key="2">
    <citation type="submission" date="2008-08" db="EMBL/GenBank/DDBJ databases">
        <authorList>
            <consortium name="Diatom Consortium"/>
            <person name="Grigoriev I."/>
            <person name="Grimwood J."/>
            <person name="Kuo A."/>
            <person name="Otillar R.P."/>
            <person name="Salamov A."/>
            <person name="Detter J.C."/>
            <person name="Lindquist E."/>
            <person name="Shapiro H."/>
            <person name="Lucas S."/>
            <person name="Glavina del Rio T."/>
            <person name="Pitluck S."/>
            <person name="Rokhsar D."/>
            <person name="Bowler C."/>
        </authorList>
    </citation>
    <scope>GENOME REANNOTATION</scope>
    <source>
        <strain evidence="12">CCAP 1055/1</strain>
    </source>
</reference>
<keyword evidence="1 8" id="KW-0723">Serine/threonine-protein kinase</keyword>
<evidence type="ECO:0000256" key="2">
    <source>
        <dbReference type="ARBA" id="ARBA00022553"/>
    </source>
</evidence>
<dbReference type="SUPFAM" id="SSF56112">
    <property type="entry name" value="Protein kinase-like (PK-like)"/>
    <property type="match status" value="1"/>
</dbReference>
<organism evidence="11 12">
    <name type="scientific">Phaeodactylum tricornutum (strain CCAP 1055/1)</name>
    <dbReference type="NCBI Taxonomy" id="556484"/>
    <lineage>
        <taxon>Eukaryota</taxon>
        <taxon>Sar</taxon>
        <taxon>Stramenopiles</taxon>
        <taxon>Ochrophyta</taxon>
        <taxon>Bacillariophyta</taxon>
        <taxon>Bacillariophyceae</taxon>
        <taxon>Bacillariophycidae</taxon>
        <taxon>Naviculales</taxon>
        <taxon>Phaeodactylaceae</taxon>
        <taxon>Phaeodactylum</taxon>
    </lineage>
</organism>
<dbReference type="GeneID" id="7204022"/>
<dbReference type="Pfam" id="PF00069">
    <property type="entry name" value="Pkinase"/>
    <property type="match status" value="1"/>
</dbReference>
<keyword evidence="5" id="KW-0418">Kinase</keyword>
<dbReference type="STRING" id="556484.B5Y5A3"/>
<dbReference type="PaxDb" id="2850-Phatr10539"/>
<dbReference type="InParanoid" id="B5Y5A3"/>
<evidence type="ECO:0000259" key="10">
    <source>
        <dbReference type="PROSITE" id="PS51285"/>
    </source>
</evidence>
<dbReference type="SMART" id="SM00220">
    <property type="entry name" value="S_TKc"/>
    <property type="match status" value="1"/>
</dbReference>
<dbReference type="PROSITE" id="PS51285">
    <property type="entry name" value="AGC_KINASE_CTER"/>
    <property type="match status" value="1"/>
</dbReference>
<dbReference type="Proteomes" id="UP000000759">
    <property type="component" value="Chromosome 3"/>
</dbReference>
<evidence type="ECO:0000313" key="11">
    <source>
        <dbReference type="EMBL" id="ACI65903.1"/>
    </source>
</evidence>
<keyword evidence="4 7" id="KW-0547">Nucleotide-binding</keyword>
<keyword evidence="12" id="KW-1185">Reference proteome</keyword>
<dbReference type="KEGG" id="pti:PHATR_10539"/>
<name>B5Y5A3_PHATC</name>
<feature type="domain" description="Protein kinase" evidence="9">
    <location>
        <begin position="17"/>
        <end position="289"/>
    </location>
</feature>
<keyword evidence="3" id="KW-0808">Transferase</keyword>
<dbReference type="AlphaFoldDB" id="B5Y5A3"/>
<dbReference type="FunCoup" id="B5Y5A3">
    <property type="interactions" value="47"/>
</dbReference>
<dbReference type="PROSITE" id="PS00107">
    <property type="entry name" value="PROTEIN_KINASE_ATP"/>
    <property type="match status" value="1"/>
</dbReference>
<feature type="domain" description="AGC-kinase C-terminal" evidence="10">
    <location>
        <begin position="290"/>
        <end position="328"/>
    </location>
</feature>
<evidence type="ECO:0000256" key="4">
    <source>
        <dbReference type="ARBA" id="ARBA00022741"/>
    </source>
</evidence>
<dbReference type="eggNOG" id="KOG0598">
    <property type="taxonomic scope" value="Eukaryota"/>
</dbReference>
<dbReference type="PANTHER" id="PTHR24351">
    <property type="entry name" value="RIBOSOMAL PROTEIN S6 KINASE"/>
    <property type="match status" value="1"/>
</dbReference>
<dbReference type="InterPro" id="IPR017441">
    <property type="entry name" value="Protein_kinase_ATP_BS"/>
</dbReference>